<gene>
    <name evidence="1" type="ORF">CEY16_10810</name>
</gene>
<dbReference type="EMBL" id="PJNH01000003">
    <property type="protein sequence ID" value="PKR77222.1"/>
    <property type="molecule type" value="Genomic_DNA"/>
</dbReference>
<accession>A0A2I0QSA1</accession>
<organism evidence="1 2">
    <name type="scientific">Halalkalibacillus sediminis</name>
    <dbReference type="NCBI Taxonomy" id="2018042"/>
    <lineage>
        <taxon>Bacteria</taxon>
        <taxon>Bacillati</taxon>
        <taxon>Bacillota</taxon>
        <taxon>Bacilli</taxon>
        <taxon>Bacillales</taxon>
        <taxon>Bacillaceae</taxon>
        <taxon>Halalkalibacillus</taxon>
    </lineage>
</organism>
<dbReference type="AlphaFoldDB" id="A0A2I0QSA1"/>
<protein>
    <submittedName>
        <fullName evidence="1">Uncharacterized protein</fullName>
    </submittedName>
</protein>
<dbReference type="OrthoDB" id="2964969at2"/>
<dbReference type="Proteomes" id="UP000243524">
    <property type="component" value="Unassembled WGS sequence"/>
</dbReference>
<keyword evidence="2" id="KW-1185">Reference proteome</keyword>
<reference evidence="1 2" key="1">
    <citation type="submission" date="2017-06" db="EMBL/GenBank/DDBJ databases">
        <title>the draft geome sequence of Illustriluteabacillus marina B3227.</title>
        <authorList>
            <person name="He R.-H."/>
            <person name="Du Z.-J."/>
        </authorList>
    </citation>
    <scope>NUCLEOTIDE SEQUENCE [LARGE SCALE GENOMIC DNA]</scope>
    <source>
        <strain evidence="1 2">B3227</strain>
    </source>
</reference>
<sequence length="149" mass="17892">MEWTREKAFDFLKEVYNDEVMQQEKRRVFKDLNRQLYERLDDLAINQALSERSEKQLRLFKEFTFMPGDNIFQSMRYVFLMARGEKEIDRQTTEKHLNKIYRSLYQAASMRNPIIPDSFWETPLGVACMIAENGVESVYPTLDKMKQED</sequence>
<evidence type="ECO:0000313" key="2">
    <source>
        <dbReference type="Proteomes" id="UP000243524"/>
    </source>
</evidence>
<evidence type="ECO:0000313" key="1">
    <source>
        <dbReference type="EMBL" id="PKR77222.1"/>
    </source>
</evidence>
<dbReference type="RefSeq" id="WP_101332050.1">
    <property type="nucleotide sequence ID" value="NZ_PJNH01000003.1"/>
</dbReference>
<name>A0A2I0QSA1_9BACI</name>
<comment type="caution">
    <text evidence="1">The sequence shown here is derived from an EMBL/GenBank/DDBJ whole genome shotgun (WGS) entry which is preliminary data.</text>
</comment>
<proteinExistence type="predicted"/>